<proteinExistence type="predicted"/>
<feature type="transmembrane region" description="Helical" evidence="1">
    <location>
        <begin position="211"/>
        <end position="243"/>
    </location>
</feature>
<feature type="transmembrane region" description="Helical" evidence="1">
    <location>
        <begin position="35"/>
        <end position="54"/>
    </location>
</feature>
<keyword evidence="1" id="KW-1133">Transmembrane helix</keyword>
<feature type="transmembrane region" description="Helical" evidence="1">
    <location>
        <begin position="182"/>
        <end position="204"/>
    </location>
</feature>
<accession>A0A4Q7LP11</accession>
<keyword evidence="3" id="KW-1185">Reference proteome</keyword>
<dbReference type="OrthoDB" id="9797976at2"/>
<evidence type="ECO:0000313" key="2">
    <source>
        <dbReference type="EMBL" id="RZS56073.1"/>
    </source>
</evidence>
<feature type="transmembrane region" description="Helical" evidence="1">
    <location>
        <begin position="140"/>
        <end position="162"/>
    </location>
</feature>
<dbReference type="EMBL" id="SGWW01000003">
    <property type="protein sequence ID" value="RZS56073.1"/>
    <property type="molecule type" value="Genomic_DNA"/>
</dbReference>
<evidence type="ECO:0008006" key="4">
    <source>
        <dbReference type="Google" id="ProtNLM"/>
    </source>
</evidence>
<dbReference type="PANTHER" id="PTHR36111:SF2">
    <property type="entry name" value="INNER MEMBRANE PROTEIN"/>
    <property type="match status" value="1"/>
</dbReference>
<sequence>MIGLGTLINVVAIVVGAAAGRLIGHRLPERTNRLVTDVLGLVVLVIGGLNLAALSDPDYVATVTPGGTLLVVLGALLIGGITGSALRIEDRLEQFGGWLQGRVSRALPAPAPAVGLDGADPDTAAIDAAAAQHAAKRAQFITGFVNASLVFCIGPLAILGAFSDGTGQGIDQLALKSVLDGFASIAFAATLGWGVALSALPVGLWQGLLTVLAATLGTVMSAAAIASLTATGGVLLLAVGIRIMNVRAIAVGDLLPALIAAPLLTVLVGTLLGTA</sequence>
<feature type="transmembrane region" description="Helical" evidence="1">
    <location>
        <begin position="255"/>
        <end position="274"/>
    </location>
</feature>
<dbReference type="RefSeq" id="WP_130485377.1">
    <property type="nucleotide sequence ID" value="NZ_SGWW01000003.1"/>
</dbReference>
<name>A0A4Q7LP11_9MICO</name>
<comment type="caution">
    <text evidence="2">The sequence shown here is derived from an EMBL/GenBank/DDBJ whole genome shotgun (WGS) entry which is preliminary data.</text>
</comment>
<evidence type="ECO:0000256" key="1">
    <source>
        <dbReference type="SAM" id="Phobius"/>
    </source>
</evidence>
<gene>
    <name evidence="2" type="ORF">EV141_1525</name>
</gene>
<dbReference type="InterPro" id="IPR007563">
    <property type="entry name" value="DUF554"/>
</dbReference>
<protein>
    <recommendedName>
        <fullName evidence="4">Membrane protein YdfK</fullName>
    </recommendedName>
</protein>
<feature type="transmembrane region" description="Helical" evidence="1">
    <location>
        <begin position="6"/>
        <end position="23"/>
    </location>
</feature>
<keyword evidence="1" id="KW-0472">Membrane</keyword>
<reference evidence="2 3" key="1">
    <citation type="journal article" date="2015" name="Stand. Genomic Sci.">
        <title>Genomic Encyclopedia of Bacterial and Archaeal Type Strains, Phase III: the genomes of soil and plant-associated and newly described type strains.</title>
        <authorList>
            <person name="Whitman W.B."/>
            <person name="Woyke T."/>
            <person name="Klenk H.P."/>
            <person name="Zhou Y."/>
            <person name="Lilburn T.G."/>
            <person name="Beck B.J."/>
            <person name="De Vos P."/>
            <person name="Vandamme P."/>
            <person name="Eisen J.A."/>
            <person name="Garrity G."/>
            <person name="Hugenholtz P."/>
            <person name="Kyrpides N.C."/>
        </authorList>
    </citation>
    <scope>NUCLEOTIDE SEQUENCE [LARGE SCALE GENOMIC DNA]</scope>
    <source>
        <strain evidence="2 3">CV2</strain>
    </source>
</reference>
<keyword evidence="1" id="KW-0812">Transmembrane</keyword>
<evidence type="ECO:0000313" key="3">
    <source>
        <dbReference type="Proteomes" id="UP000293519"/>
    </source>
</evidence>
<feature type="transmembrane region" description="Helical" evidence="1">
    <location>
        <begin position="66"/>
        <end position="86"/>
    </location>
</feature>
<dbReference type="Proteomes" id="UP000293519">
    <property type="component" value="Unassembled WGS sequence"/>
</dbReference>
<dbReference type="PANTHER" id="PTHR36111">
    <property type="entry name" value="INNER MEMBRANE PROTEIN-RELATED"/>
    <property type="match status" value="1"/>
</dbReference>
<dbReference type="AlphaFoldDB" id="A0A4Q7LP11"/>
<dbReference type="Pfam" id="PF04474">
    <property type="entry name" value="DUF554"/>
    <property type="match status" value="1"/>
</dbReference>
<organism evidence="2 3">
    <name type="scientific">Microcella putealis</name>
    <dbReference type="NCBI Taxonomy" id="337005"/>
    <lineage>
        <taxon>Bacteria</taxon>
        <taxon>Bacillati</taxon>
        <taxon>Actinomycetota</taxon>
        <taxon>Actinomycetes</taxon>
        <taxon>Micrococcales</taxon>
        <taxon>Microbacteriaceae</taxon>
        <taxon>Microcella</taxon>
    </lineage>
</organism>